<sequence>MLRKNIIEGQSCVDPAICGALCVPLVQSLELQERFQSCNPIKKAAKPLAQLSISSFHPIPPHCQHPDPNSVPPLHLAFKRFNPSQNTCSINLEEPGQPTEAPGQPQGLANLCLGNSESGSLLSGALDQPTHLRQEPLSPSPQLCRLAPRKTLRSTTIVLVMPSLASPN</sequence>
<proteinExistence type="predicted"/>
<reference evidence="1 2" key="1">
    <citation type="submission" date="2017-11" db="EMBL/GenBank/DDBJ databases">
        <title>De novo assembly and phasing of dikaryotic genomes from two isolates of Puccinia coronata f. sp. avenae, the causal agent of oat crown rust.</title>
        <authorList>
            <person name="Miller M.E."/>
            <person name="Zhang Y."/>
            <person name="Omidvar V."/>
            <person name="Sperschneider J."/>
            <person name="Schwessinger B."/>
            <person name="Raley C."/>
            <person name="Palmer J.M."/>
            <person name="Garnica D."/>
            <person name="Upadhyaya N."/>
            <person name="Rathjen J."/>
            <person name="Taylor J.M."/>
            <person name="Park R.F."/>
            <person name="Dodds P.N."/>
            <person name="Hirsch C.D."/>
            <person name="Kianian S.F."/>
            <person name="Figueroa M."/>
        </authorList>
    </citation>
    <scope>NUCLEOTIDE SEQUENCE [LARGE SCALE GENOMIC DNA]</scope>
    <source>
        <strain evidence="1">12NC29</strain>
    </source>
</reference>
<dbReference type="EMBL" id="PGCJ01000070">
    <property type="protein sequence ID" value="PLW52962.1"/>
    <property type="molecule type" value="Genomic_DNA"/>
</dbReference>
<protein>
    <submittedName>
        <fullName evidence="1">Uncharacterized protein</fullName>
    </submittedName>
</protein>
<name>A0A2N5VSM2_9BASI</name>
<accession>A0A2N5VSM2</accession>
<organism evidence="1 2">
    <name type="scientific">Puccinia coronata f. sp. avenae</name>
    <dbReference type="NCBI Taxonomy" id="200324"/>
    <lineage>
        <taxon>Eukaryota</taxon>
        <taxon>Fungi</taxon>
        <taxon>Dikarya</taxon>
        <taxon>Basidiomycota</taxon>
        <taxon>Pucciniomycotina</taxon>
        <taxon>Pucciniomycetes</taxon>
        <taxon>Pucciniales</taxon>
        <taxon>Pucciniaceae</taxon>
        <taxon>Puccinia</taxon>
    </lineage>
</organism>
<dbReference type="AlphaFoldDB" id="A0A2N5VSM2"/>
<evidence type="ECO:0000313" key="2">
    <source>
        <dbReference type="Proteomes" id="UP000235388"/>
    </source>
</evidence>
<keyword evidence="2" id="KW-1185">Reference proteome</keyword>
<dbReference type="Proteomes" id="UP000235388">
    <property type="component" value="Unassembled WGS sequence"/>
</dbReference>
<evidence type="ECO:0000313" key="1">
    <source>
        <dbReference type="EMBL" id="PLW52962.1"/>
    </source>
</evidence>
<comment type="caution">
    <text evidence="1">The sequence shown here is derived from an EMBL/GenBank/DDBJ whole genome shotgun (WGS) entry which is preliminary data.</text>
</comment>
<gene>
    <name evidence="1" type="ORF">PCANC_07526</name>
</gene>